<dbReference type="InterPro" id="IPR015421">
    <property type="entry name" value="PyrdxlP-dep_Trfase_major"/>
</dbReference>
<keyword evidence="4 13" id="KW-0808">Transferase</keyword>
<dbReference type="Proteomes" id="UP000018922">
    <property type="component" value="Chromosome I"/>
</dbReference>
<evidence type="ECO:0000256" key="10">
    <source>
        <dbReference type="PIRSR" id="PIRSR000390-1"/>
    </source>
</evidence>
<dbReference type="KEGG" id="mgy:MGMSRv2__3407"/>
<comment type="similarity">
    <text evidence="6 12">Belongs to the DegT/DnrJ/EryC1 family.</text>
</comment>
<dbReference type="HOGENOM" id="CLU_033332_2_1_5"/>
<evidence type="ECO:0000256" key="8">
    <source>
        <dbReference type="ARBA" id="ARBA00066317"/>
    </source>
</evidence>
<dbReference type="CDD" id="cd00616">
    <property type="entry name" value="AHBA_syn"/>
    <property type="match status" value="1"/>
</dbReference>
<accession>V6F5H0</accession>
<evidence type="ECO:0000256" key="4">
    <source>
        <dbReference type="ARBA" id="ARBA00022679"/>
    </source>
</evidence>
<keyword evidence="14" id="KW-1185">Reference proteome</keyword>
<dbReference type="PIRSF" id="PIRSF000390">
    <property type="entry name" value="PLP_StrS"/>
    <property type="match status" value="1"/>
</dbReference>
<keyword evidence="3 13" id="KW-0032">Aminotransferase</keyword>
<reference evidence="13 14" key="1">
    <citation type="journal article" date="2014" name="Genome Announc.">
        <title>Complete genome sequence of Magnetospirillum gryphiswaldense MSR-1.</title>
        <authorList>
            <person name="Wang X."/>
            <person name="Wang Q."/>
            <person name="Zhang W."/>
            <person name="Wang Y."/>
            <person name="Li L."/>
            <person name="Wen T."/>
            <person name="Zhang T."/>
            <person name="Zhang Y."/>
            <person name="Xu J."/>
            <person name="Hu J."/>
            <person name="Li S."/>
            <person name="Liu L."/>
            <person name="Liu J."/>
            <person name="Jiang W."/>
            <person name="Tian J."/>
            <person name="Li Y."/>
            <person name="Schuler D."/>
            <person name="Wang L."/>
            <person name="Li J."/>
        </authorList>
    </citation>
    <scope>NUCLEOTIDE SEQUENCE [LARGE SCALE GENOMIC DNA]</scope>
    <source>
        <strain evidence="14">DSM 6361 / JCM 21280 / NBRC 15271 / MSR-1</strain>
    </source>
</reference>
<organism evidence="13 14">
    <name type="scientific">Magnetospirillum gryphiswaldense (strain DSM 6361 / JCM 21280 / NBRC 15271 / MSR-1)</name>
    <dbReference type="NCBI Taxonomy" id="431944"/>
    <lineage>
        <taxon>Bacteria</taxon>
        <taxon>Pseudomonadati</taxon>
        <taxon>Pseudomonadota</taxon>
        <taxon>Alphaproteobacteria</taxon>
        <taxon>Rhodospirillales</taxon>
        <taxon>Rhodospirillaceae</taxon>
        <taxon>Magnetospirillum</taxon>
    </lineage>
</organism>
<evidence type="ECO:0000256" key="2">
    <source>
        <dbReference type="ARBA" id="ARBA00005125"/>
    </source>
</evidence>
<evidence type="ECO:0000256" key="11">
    <source>
        <dbReference type="PIRSR" id="PIRSR000390-2"/>
    </source>
</evidence>
<dbReference type="PANTHER" id="PTHR30244">
    <property type="entry name" value="TRANSAMINASE"/>
    <property type="match status" value="1"/>
</dbReference>
<dbReference type="eggNOG" id="COG0399">
    <property type="taxonomic scope" value="Bacteria"/>
</dbReference>
<dbReference type="AlphaFoldDB" id="V6F5H0"/>
<evidence type="ECO:0000256" key="5">
    <source>
        <dbReference type="ARBA" id="ARBA00022898"/>
    </source>
</evidence>
<gene>
    <name evidence="13" type="ordered locus">MGMSRv2__3407</name>
</gene>
<proteinExistence type="inferred from homology"/>
<evidence type="ECO:0000256" key="7">
    <source>
        <dbReference type="ARBA" id="ARBA00051587"/>
    </source>
</evidence>
<dbReference type="InterPro" id="IPR015422">
    <property type="entry name" value="PyrdxlP-dep_Trfase_small"/>
</dbReference>
<dbReference type="SUPFAM" id="SSF53383">
    <property type="entry name" value="PLP-dependent transferases"/>
    <property type="match status" value="1"/>
</dbReference>
<dbReference type="STRING" id="1430440.MGMSRv2__3407"/>
<protein>
    <recommendedName>
        <fullName evidence="9">GDP-perosamine synthase</fullName>
        <ecNumber evidence="8">2.6.1.102</ecNumber>
    </recommendedName>
</protein>
<evidence type="ECO:0000256" key="6">
    <source>
        <dbReference type="ARBA" id="ARBA00037999"/>
    </source>
</evidence>
<name>V6F5H0_MAGGM</name>
<dbReference type="Pfam" id="PF01041">
    <property type="entry name" value="DegT_DnrJ_EryC1"/>
    <property type="match status" value="1"/>
</dbReference>
<evidence type="ECO:0000256" key="12">
    <source>
        <dbReference type="RuleBase" id="RU004508"/>
    </source>
</evidence>
<dbReference type="GO" id="GO:0102933">
    <property type="term" value="F:GDP-4-dehydro-6-deoxy-D-mannose-4-aminotransferase activity"/>
    <property type="evidence" value="ECO:0007669"/>
    <property type="project" value="UniProtKB-EC"/>
</dbReference>
<comment type="cofactor">
    <cofactor evidence="1">
        <name>pyridoxal 5'-phosphate</name>
        <dbReference type="ChEBI" id="CHEBI:597326"/>
    </cofactor>
</comment>
<dbReference type="InterPro" id="IPR000653">
    <property type="entry name" value="DegT/StrS_aminotransferase"/>
</dbReference>
<dbReference type="InterPro" id="IPR026385">
    <property type="entry name" value="LegC-like"/>
</dbReference>
<dbReference type="EMBL" id="HG794546">
    <property type="protein sequence ID" value="CDL00622.1"/>
    <property type="molecule type" value="Genomic_DNA"/>
</dbReference>
<keyword evidence="5 11" id="KW-0663">Pyridoxal phosphate</keyword>
<dbReference type="NCBIfam" id="TIGR04181">
    <property type="entry name" value="NHT_00031"/>
    <property type="match status" value="1"/>
</dbReference>
<comment type="pathway">
    <text evidence="2">Bacterial outer membrane biogenesis; LPS O-antigen biosynthesis.</text>
</comment>
<dbReference type="Gene3D" id="3.40.640.10">
    <property type="entry name" value="Type I PLP-dependent aspartate aminotransferase-like (Major domain)"/>
    <property type="match status" value="1"/>
</dbReference>
<dbReference type="PANTHER" id="PTHR30244:SF30">
    <property type="entry name" value="BLR5990 PROTEIN"/>
    <property type="match status" value="1"/>
</dbReference>
<dbReference type="Gene3D" id="3.90.1150.10">
    <property type="entry name" value="Aspartate Aminotransferase, domain 1"/>
    <property type="match status" value="1"/>
</dbReference>
<feature type="active site" description="Proton acceptor" evidence="10">
    <location>
        <position position="222"/>
    </location>
</feature>
<sequence length="394" mass="42919">MGATGLIQAFDPRCVVDAISRVVGGPAALHEPRFVGREWDYVKECIDTGWISTAGKFVERFEDMLVEQTGVGHAIAVVNGTAALHSCLMLVGVGQDDEVVIPALTFAATAAAVAYCGAIPHFADSCPNTLGLDPAKLDAWLSDVGRRQDGKLVNRLTERRIAAVVCMHTYGHPVDLDALVEVCNRHGLPLVEDAAESLGTTYKGRHTGNYGVVSAVSFNGNKIVTTGGGGVILTNDPDLARRAKHLTTTAKLPHRWEFSHDMVGYNYRMPNINAALGCAQLERLPEIVEAKRLLAARYDQAFAGLGGVRFFTEPGFARSNYWLNVILLDRAQADKRDTLLEMLNDAGYMSRPAWVLMSRLPPYAEGPRMDVSVAEDIYDRLINIPSSPFLVDPR</sequence>
<dbReference type="GO" id="GO:0000271">
    <property type="term" value="P:polysaccharide biosynthetic process"/>
    <property type="evidence" value="ECO:0007669"/>
    <property type="project" value="TreeGrafter"/>
</dbReference>
<dbReference type="EC" id="2.6.1.102" evidence="8"/>
<dbReference type="GO" id="GO:0030170">
    <property type="term" value="F:pyridoxal phosphate binding"/>
    <property type="evidence" value="ECO:0007669"/>
    <property type="project" value="TreeGrafter"/>
</dbReference>
<evidence type="ECO:0000256" key="1">
    <source>
        <dbReference type="ARBA" id="ARBA00001933"/>
    </source>
</evidence>
<comment type="catalytic activity">
    <reaction evidence="7">
        <text>GDP-alpha-D-perosamine + 2-oxoglutarate = GDP-4-dehydro-alpha-D-rhamnose + L-glutamate</text>
        <dbReference type="Rhea" id="RHEA:36779"/>
        <dbReference type="ChEBI" id="CHEBI:16810"/>
        <dbReference type="ChEBI" id="CHEBI:29985"/>
        <dbReference type="ChEBI" id="CHEBI:57964"/>
        <dbReference type="ChEBI" id="CHEBI:73996"/>
        <dbReference type="EC" id="2.6.1.102"/>
    </reaction>
</comment>
<dbReference type="InterPro" id="IPR015424">
    <property type="entry name" value="PyrdxlP-dep_Trfase"/>
</dbReference>
<feature type="modified residue" description="N6-(pyridoxal phosphate)lysine" evidence="11">
    <location>
        <position position="222"/>
    </location>
</feature>
<evidence type="ECO:0000313" key="13">
    <source>
        <dbReference type="EMBL" id="CDL00622.1"/>
    </source>
</evidence>
<evidence type="ECO:0000256" key="3">
    <source>
        <dbReference type="ARBA" id="ARBA00022576"/>
    </source>
</evidence>
<evidence type="ECO:0000313" key="14">
    <source>
        <dbReference type="Proteomes" id="UP000018922"/>
    </source>
</evidence>
<evidence type="ECO:0000256" key="9">
    <source>
        <dbReference type="ARBA" id="ARBA00074221"/>
    </source>
</evidence>
<dbReference type="FunFam" id="3.40.640.10:FF:000090">
    <property type="entry name" value="Pyridoxal phosphate-dependent aminotransferase"/>
    <property type="match status" value="1"/>
</dbReference>